<organism evidence="1 2">
    <name type="scientific">Diversispora epigaea</name>
    <dbReference type="NCBI Taxonomy" id="1348612"/>
    <lineage>
        <taxon>Eukaryota</taxon>
        <taxon>Fungi</taxon>
        <taxon>Fungi incertae sedis</taxon>
        <taxon>Mucoromycota</taxon>
        <taxon>Glomeromycotina</taxon>
        <taxon>Glomeromycetes</taxon>
        <taxon>Diversisporales</taxon>
        <taxon>Diversisporaceae</taxon>
        <taxon>Diversispora</taxon>
    </lineage>
</organism>
<keyword evidence="2" id="KW-1185">Reference proteome</keyword>
<dbReference type="EMBL" id="PQFF01000185">
    <property type="protein sequence ID" value="RHZ76440.1"/>
    <property type="molecule type" value="Genomic_DNA"/>
</dbReference>
<proteinExistence type="predicted"/>
<protein>
    <submittedName>
        <fullName evidence="1">Uncharacterized protein</fullName>
    </submittedName>
</protein>
<dbReference type="OrthoDB" id="2449170at2759"/>
<dbReference type="Proteomes" id="UP000266861">
    <property type="component" value="Unassembled WGS sequence"/>
</dbReference>
<comment type="caution">
    <text evidence="1">The sequence shown here is derived from an EMBL/GenBank/DDBJ whole genome shotgun (WGS) entry which is preliminary data.</text>
</comment>
<reference evidence="1 2" key="1">
    <citation type="submission" date="2018-08" db="EMBL/GenBank/DDBJ databases">
        <title>Genome and evolution of the arbuscular mycorrhizal fungus Diversispora epigaea (formerly Glomus versiforme) and its bacterial endosymbionts.</title>
        <authorList>
            <person name="Sun X."/>
            <person name="Fei Z."/>
            <person name="Harrison M."/>
        </authorList>
    </citation>
    <scope>NUCLEOTIDE SEQUENCE [LARGE SCALE GENOMIC DNA]</scope>
    <source>
        <strain evidence="1 2">IT104</strain>
    </source>
</reference>
<name>A0A397IUZ0_9GLOM</name>
<evidence type="ECO:0000313" key="1">
    <source>
        <dbReference type="EMBL" id="RHZ76440.1"/>
    </source>
</evidence>
<evidence type="ECO:0000313" key="2">
    <source>
        <dbReference type="Proteomes" id="UP000266861"/>
    </source>
</evidence>
<sequence>MSNKKKRRRKAVDFIMQRGNKYIKRYLKKDLIKILNNSGYHSKEWEEIDKGTIATILVRC</sequence>
<gene>
    <name evidence="1" type="ORF">Glove_197g110</name>
</gene>
<accession>A0A397IUZ0</accession>
<dbReference type="AlphaFoldDB" id="A0A397IUZ0"/>